<proteinExistence type="predicted"/>
<evidence type="ECO:0000313" key="2">
    <source>
        <dbReference type="EMBL" id="KJU82261.1"/>
    </source>
</evidence>
<keyword evidence="3" id="KW-1185">Reference proteome</keyword>
<accession>A0A0F3GK51</accession>
<dbReference type="AlphaFoldDB" id="A0A0F3GK51"/>
<feature type="domain" description="Tc1-like transposase DDE" evidence="1">
    <location>
        <begin position="26"/>
        <end position="108"/>
    </location>
</feature>
<name>A0A0F3GK51_9BACT</name>
<comment type="caution">
    <text evidence="2">The sequence shown here is derived from an EMBL/GenBank/DDBJ whole genome shotgun (WGS) entry which is preliminary data.</text>
</comment>
<evidence type="ECO:0000259" key="1">
    <source>
        <dbReference type="Pfam" id="PF13358"/>
    </source>
</evidence>
<protein>
    <submittedName>
        <fullName evidence="2">Integrase protein</fullName>
    </submittedName>
</protein>
<dbReference type="InterPro" id="IPR038717">
    <property type="entry name" value="Tc1-like_DDE_dom"/>
</dbReference>
<dbReference type="Pfam" id="PF13358">
    <property type="entry name" value="DDE_3"/>
    <property type="match status" value="1"/>
</dbReference>
<reference evidence="2 3" key="1">
    <citation type="submission" date="2015-02" db="EMBL/GenBank/DDBJ databases">
        <title>Single-cell genomics of uncultivated deep-branching MTB reveals a conserved set of magnetosome genes.</title>
        <authorList>
            <person name="Kolinko S."/>
            <person name="Richter M."/>
            <person name="Glockner F.O."/>
            <person name="Brachmann A."/>
            <person name="Schuler D."/>
        </authorList>
    </citation>
    <scope>NUCLEOTIDE SEQUENCE [LARGE SCALE GENOMIC DNA]</scope>
    <source>
        <strain evidence="2">TM-1</strain>
    </source>
</reference>
<dbReference type="Gene3D" id="3.30.420.10">
    <property type="entry name" value="Ribonuclease H-like superfamily/Ribonuclease H"/>
    <property type="match status" value="1"/>
</dbReference>
<dbReference type="InterPro" id="IPR036397">
    <property type="entry name" value="RNaseH_sf"/>
</dbReference>
<dbReference type="EMBL" id="LACI01002378">
    <property type="protein sequence ID" value="KJU82261.1"/>
    <property type="molecule type" value="Genomic_DNA"/>
</dbReference>
<organism evidence="2 3">
    <name type="scientific">Candidatus Magnetobacterium bavaricum</name>
    <dbReference type="NCBI Taxonomy" id="29290"/>
    <lineage>
        <taxon>Bacteria</taxon>
        <taxon>Pseudomonadati</taxon>
        <taxon>Nitrospirota</taxon>
        <taxon>Thermodesulfovibrionia</taxon>
        <taxon>Thermodesulfovibrionales</taxon>
        <taxon>Candidatus Magnetobacteriaceae</taxon>
        <taxon>Candidatus Magnetobacterium</taxon>
    </lineage>
</organism>
<dbReference type="Proteomes" id="UP000033423">
    <property type="component" value="Unassembled WGS sequence"/>
</dbReference>
<gene>
    <name evidence="2" type="ORF">MBAV_005548</name>
</gene>
<dbReference type="GO" id="GO:0003676">
    <property type="term" value="F:nucleic acid binding"/>
    <property type="evidence" value="ECO:0007669"/>
    <property type="project" value="InterPro"/>
</dbReference>
<evidence type="ECO:0000313" key="3">
    <source>
        <dbReference type="Proteomes" id="UP000033423"/>
    </source>
</evidence>
<sequence>MNLIFQMNRMYNVDGFLLDIKKVSGPQKRESRTILGALNMKTKRLYWKQSDKGNSETFIAFMHQLHQTFTERLICLILDNCSIHKSKKVKNFLKKHLWVKLFYLASYSTFRLG</sequence>